<dbReference type="SUPFAM" id="SSF53187">
    <property type="entry name" value="Zn-dependent exopeptidases"/>
    <property type="match status" value="1"/>
</dbReference>
<dbReference type="RefSeq" id="WP_045625118.1">
    <property type="nucleotide sequence ID" value="NZ_BAYM01000091.1"/>
</dbReference>
<protein>
    <submittedName>
        <fullName evidence="4">N-acetylmuramoyl-L-alanine amidase</fullName>
    </submittedName>
</protein>
<dbReference type="InterPro" id="IPR017293">
    <property type="entry name" value="N-acetylmuramoyl-L-ala_amidase"/>
</dbReference>
<keyword evidence="1" id="KW-0378">Hydrolase</keyword>
<feature type="domain" description="SH3b" evidence="3">
    <location>
        <begin position="31"/>
        <end position="95"/>
    </location>
</feature>
<dbReference type="GO" id="GO:0030288">
    <property type="term" value="C:outer membrane-bounded periplasmic space"/>
    <property type="evidence" value="ECO:0007669"/>
    <property type="project" value="TreeGrafter"/>
</dbReference>
<proteinExistence type="predicted"/>
<name>A0A0C9PXU6_LACPA</name>
<dbReference type="Gene3D" id="2.30.30.40">
    <property type="entry name" value="SH3 Domains"/>
    <property type="match status" value="3"/>
</dbReference>
<dbReference type="PANTHER" id="PTHR30404">
    <property type="entry name" value="N-ACETYLMURAMOYL-L-ALANINE AMIDASE"/>
    <property type="match status" value="1"/>
</dbReference>
<dbReference type="SMART" id="SM00646">
    <property type="entry name" value="Ami_3"/>
    <property type="match status" value="1"/>
</dbReference>
<keyword evidence="2" id="KW-0961">Cell wall biogenesis/degradation</keyword>
<dbReference type="Gene3D" id="3.40.630.40">
    <property type="entry name" value="Zn-dependent exopeptidases"/>
    <property type="match status" value="1"/>
</dbReference>
<dbReference type="InterPro" id="IPR002508">
    <property type="entry name" value="MurNAc-LAA_cat"/>
</dbReference>
<reference evidence="5" key="1">
    <citation type="submission" date="2014-05" db="EMBL/GenBank/DDBJ databases">
        <title>Whole genome sequencing of Lactobacillus casei NRIC0644.</title>
        <authorList>
            <person name="Atarashi H."/>
            <person name="Yoshida Y."/>
            <person name="Fujimura S."/>
            <person name="Tanaka N."/>
            <person name="Shiwa Y."/>
            <person name="Yoshikawa H."/>
            <person name="Okada S."/>
            <person name="Nakagawa J."/>
        </authorList>
    </citation>
    <scope>NUCLEOTIDE SEQUENCE [LARGE SCALE GENOMIC DNA]</scope>
    <source>
        <strain evidence="5">NRIC0644</strain>
    </source>
</reference>
<dbReference type="GO" id="GO:0008745">
    <property type="term" value="F:N-acetylmuramoyl-L-alanine amidase activity"/>
    <property type="evidence" value="ECO:0007669"/>
    <property type="project" value="InterPro"/>
</dbReference>
<dbReference type="InterPro" id="IPR003646">
    <property type="entry name" value="SH3-like_bac-type"/>
</dbReference>
<dbReference type="PROSITE" id="PS51781">
    <property type="entry name" value="SH3B"/>
    <property type="match status" value="3"/>
</dbReference>
<dbReference type="Pfam" id="PF01520">
    <property type="entry name" value="Amidase_3"/>
    <property type="match status" value="1"/>
</dbReference>
<dbReference type="AlphaFoldDB" id="A0A0C9PXU6"/>
<accession>A0A0C9PXU6</accession>
<evidence type="ECO:0000313" key="5">
    <source>
        <dbReference type="Proteomes" id="UP000032552"/>
    </source>
</evidence>
<gene>
    <name evidence="4" type="ORF">LC0644_1593</name>
</gene>
<dbReference type="CDD" id="cd02696">
    <property type="entry name" value="MurNAc-LAA"/>
    <property type="match status" value="1"/>
</dbReference>
<dbReference type="InterPro" id="IPR050695">
    <property type="entry name" value="N-acetylmuramoyl_amidase_3"/>
</dbReference>
<feature type="domain" description="SH3b" evidence="3">
    <location>
        <begin position="182"/>
        <end position="245"/>
    </location>
</feature>
<evidence type="ECO:0000256" key="1">
    <source>
        <dbReference type="ARBA" id="ARBA00022801"/>
    </source>
</evidence>
<organism evidence="4 5">
    <name type="scientific">Lacticaseibacillus paracasei NRIC 0644</name>
    <dbReference type="NCBI Taxonomy" id="1435038"/>
    <lineage>
        <taxon>Bacteria</taxon>
        <taxon>Bacillati</taxon>
        <taxon>Bacillota</taxon>
        <taxon>Bacilli</taxon>
        <taxon>Lactobacillales</taxon>
        <taxon>Lactobacillaceae</taxon>
        <taxon>Lacticaseibacillus</taxon>
    </lineage>
</organism>
<evidence type="ECO:0000313" key="4">
    <source>
        <dbReference type="EMBL" id="GAN37004.1"/>
    </source>
</evidence>
<dbReference type="SMART" id="SM00287">
    <property type="entry name" value="SH3b"/>
    <property type="match status" value="3"/>
</dbReference>
<dbReference type="EMBL" id="BAYM01000091">
    <property type="protein sequence ID" value="GAN37004.1"/>
    <property type="molecule type" value="Genomic_DNA"/>
</dbReference>
<sequence>MKKIGQLKKWPLVVLVALLFGVGVATTSVMANTQYMTVKADTVNVRLGPGLAYSIMGQVKSGNELSIIGAKNSWYQVRLAGNKIGWVASWLVDQSEAATSQAKVATVNQPVNVREYASQNAKQLGSLNAGDSVKVVYQEGAWTQIAYNTTAGWITSSSVQLTGQTTNLAQPAQTALATEKSAPALKVTTNTMTNLRNAAGINAPSVEKLDKGTELTVSKQQDDWYAVTAPDGKTGYVASWTVSAPNDGQTQKAATKLSEATIVLDPGHGGSDTGAIANDGTDYEKTYTLKTANLVANALRAAGANVIMTRTTDTFVDLAPRPNTANNAHADAFISFHFDSSPSKNSASGITTYYYDSKKDLALAKSVNSAFSGLPLENRGVAFGNFEVLRDNKQPAILNEMGYINNDKDFRQIKDPSYQSKIATDIVNGLNAYFKAGNHQ</sequence>
<evidence type="ECO:0000256" key="2">
    <source>
        <dbReference type="ARBA" id="ARBA00023316"/>
    </source>
</evidence>
<evidence type="ECO:0000259" key="3">
    <source>
        <dbReference type="PROSITE" id="PS51781"/>
    </source>
</evidence>
<dbReference type="Proteomes" id="UP000032552">
    <property type="component" value="Unassembled WGS sequence"/>
</dbReference>
<dbReference type="PIRSF" id="PIRSF037846">
    <property type="entry name" value="Autolysin_YrvJ_prd"/>
    <property type="match status" value="1"/>
</dbReference>
<dbReference type="GO" id="GO:0071555">
    <property type="term" value="P:cell wall organization"/>
    <property type="evidence" value="ECO:0007669"/>
    <property type="project" value="UniProtKB-KW"/>
</dbReference>
<comment type="caution">
    <text evidence="4">The sequence shown here is derived from an EMBL/GenBank/DDBJ whole genome shotgun (WGS) entry which is preliminary data.</text>
</comment>
<dbReference type="PANTHER" id="PTHR30404:SF7">
    <property type="entry name" value="CELL WALL AMIDASE LYTH-RELATED"/>
    <property type="match status" value="1"/>
</dbReference>
<dbReference type="Pfam" id="PF08239">
    <property type="entry name" value="SH3_3"/>
    <property type="match status" value="3"/>
</dbReference>
<feature type="domain" description="SH3b" evidence="3">
    <location>
        <begin position="102"/>
        <end position="163"/>
    </location>
</feature>
<dbReference type="GO" id="GO:0009253">
    <property type="term" value="P:peptidoglycan catabolic process"/>
    <property type="evidence" value="ECO:0007669"/>
    <property type="project" value="InterPro"/>
</dbReference>